<keyword evidence="3" id="KW-1003">Cell membrane</keyword>
<feature type="transmembrane region" description="Helical" evidence="7">
    <location>
        <begin position="12"/>
        <end position="30"/>
    </location>
</feature>
<dbReference type="PANTHER" id="PTHR43163">
    <property type="entry name" value="DIPEPTIDE TRANSPORT SYSTEM PERMEASE PROTEIN DPPB-RELATED"/>
    <property type="match status" value="1"/>
</dbReference>
<feature type="transmembrane region" description="Helical" evidence="7">
    <location>
        <begin position="276"/>
        <end position="302"/>
    </location>
</feature>
<dbReference type="InterPro" id="IPR035906">
    <property type="entry name" value="MetI-like_sf"/>
</dbReference>
<dbReference type="SUPFAM" id="SSF161098">
    <property type="entry name" value="MetI-like"/>
    <property type="match status" value="1"/>
</dbReference>
<keyword evidence="6 7" id="KW-0472">Membrane</keyword>
<evidence type="ECO:0000256" key="7">
    <source>
        <dbReference type="RuleBase" id="RU363032"/>
    </source>
</evidence>
<evidence type="ECO:0000259" key="8">
    <source>
        <dbReference type="PROSITE" id="PS50928"/>
    </source>
</evidence>
<accession>A0A7C3MIZ6</accession>
<feature type="transmembrane region" description="Helical" evidence="7">
    <location>
        <begin position="171"/>
        <end position="192"/>
    </location>
</feature>
<name>A0A7C3MIZ6_DICTH</name>
<feature type="transmembrane region" description="Helical" evidence="7">
    <location>
        <begin position="99"/>
        <end position="122"/>
    </location>
</feature>
<evidence type="ECO:0000256" key="4">
    <source>
        <dbReference type="ARBA" id="ARBA00022692"/>
    </source>
</evidence>
<dbReference type="AlphaFoldDB" id="A0A7C3MIZ6"/>
<dbReference type="GO" id="GO:0055085">
    <property type="term" value="P:transmembrane transport"/>
    <property type="evidence" value="ECO:0007669"/>
    <property type="project" value="InterPro"/>
</dbReference>
<evidence type="ECO:0000256" key="6">
    <source>
        <dbReference type="ARBA" id="ARBA00023136"/>
    </source>
</evidence>
<dbReference type="EMBL" id="DTIN01000009">
    <property type="protein sequence ID" value="HFX12887.1"/>
    <property type="molecule type" value="Genomic_DNA"/>
</dbReference>
<dbReference type="PROSITE" id="PS50928">
    <property type="entry name" value="ABC_TM1"/>
    <property type="match status" value="1"/>
</dbReference>
<proteinExistence type="inferred from homology"/>
<evidence type="ECO:0000256" key="5">
    <source>
        <dbReference type="ARBA" id="ARBA00022989"/>
    </source>
</evidence>
<dbReference type="GO" id="GO:0005886">
    <property type="term" value="C:plasma membrane"/>
    <property type="evidence" value="ECO:0007669"/>
    <property type="project" value="UniProtKB-SubCell"/>
</dbReference>
<dbReference type="InterPro" id="IPR045621">
    <property type="entry name" value="BPD_transp_1_N"/>
</dbReference>
<dbReference type="Pfam" id="PF19300">
    <property type="entry name" value="BPD_transp_1_N"/>
    <property type="match status" value="1"/>
</dbReference>
<dbReference type="Gene3D" id="1.10.3720.10">
    <property type="entry name" value="MetI-like"/>
    <property type="match status" value="1"/>
</dbReference>
<organism evidence="9">
    <name type="scientific">Dictyoglomus thermophilum</name>
    <dbReference type="NCBI Taxonomy" id="14"/>
    <lineage>
        <taxon>Bacteria</taxon>
        <taxon>Pseudomonadati</taxon>
        <taxon>Dictyoglomota</taxon>
        <taxon>Dictyoglomia</taxon>
        <taxon>Dictyoglomales</taxon>
        <taxon>Dictyoglomaceae</taxon>
        <taxon>Dictyoglomus</taxon>
    </lineage>
</organism>
<evidence type="ECO:0000313" key="9">
    <source>
        <dbReference type="EMBL" id="HFX12887.1"/>
    </source>
</evidence>
<keyword evidence="5 7" id="KW-1133">Transmembrane helix</keyword>
<feature type="transmembrane region" description="Helical" evidence="7">
    <location>
        <begin position="230"/>
        <end position="256"/>
    </location>
</feature>
<dbReference type="InterPro" id="IPR000515">
    <property type="entry name" value="MetI-like"/>
</dbReference>
<dbReference type="CDD" id="cd06261">
    <property type="entry name" value="TM_PBP2"/>
    <property type="match status" value="1"/>
</dbReference>
<keyword evidence="4 7" id="KW-0812">Transmembrane</keyword>
<feature type="transmembrane region" description="Helical" evidence="7">
    <location>
        <begin position="134"/>
        <end position="159"/>
    </location>
</feature>
<reference evidence="9" key="1">
    <citation type="journal article" date="2020" name="mSystems">
        <title>Genome- and Community-Level Interaction Insights into Carbon Utilization and Element Cycling Functions of Hydrothermarchaeota in Hydrothermal Sediment.</title>
        <authorList>
            <person name="Zhou Z."/>
            <person name="Liu Y."/>
            <person name="Xu W."/>
            <person name="Pan J."/>
            <person name="Luo Z.H."/>
            <person name="Li M."/>
        </authorList>
    </citation>
    <scope>NUCLEOTIDE SEQUENCE [LARGE SCALE GENOMIC DNA]</scope>
    <source>
        <strain evidence="9">SpSt-81</strain>
    </source>
</reference>
<feature type="domain" description="ABC transmembrane type-1" evidence="8">
    <location>
        <begin position="95"/>
        <end position="299"/>
    </location>
</feature>
<dbReference type="Pfam" id="PF00528">
    <property type="entry name" value="BPD_transp_1"/>
    <property type="match status" value="1"/>
</dbReference>
<keyword evidence="2 7" id="KW-0813">Transport</keyword>
<gene>
    <name evidence="9" type="ORF">ENW00_01850</name>
</gene>
<comment type="subcellular location">
    <subcellularLocation>
        <location evidence="1 7">Cell membrane</location>
        <topology evidence="1 7">Multi-pass membrane protein</topology>
    </subcellularLocation>
</comment>
<comment type="similarity">
    <text evidence="7">Belongs to the binding-protein-dependent transport system permease family.</text>
</comment>
<evidence type="ECO:0000256" key="1">
    <source>
        <dbReference type="ARBA" id="ARBA00004651"/>
    </source>
</evidence>
<sequence>MLRYIIRRLLQAIPVFIGVTLITFILFFIAPGDPARLIAGQRADTETLARIRSTWGLDKPLPIQYLLFLGRIVRFDFGRSFKTNIPVIVSIGERLQATAILALFAFLIAILIGVTAGIISAVKQYSIFDYSAMVIALLGVSAPVYWVGIILLLIFGFNLGWLPLGGYVTEYGLKAVILPAITLGTRPAAYFARLSRSSMLEVIRQEYILTARAKGVSERKIIFKHALRNALIPVVTYAGMVVGDLLTGAVLTETIFAWPGIGRLVVQSIFDRDLPVLQGGVIVIAFIYILANLVVDLSYALIDPRIRYE</sequence>
<protein>
    <submittedName>
        <fullName evidence="9">ABC transporter permease</fullName>
    </submittedName>
</protein>
<dbReference type="PANTHER" id="PTHR43163:SF6">
    <property type="entry name" value="DIPEPTIDE TRANSPORT SYSTEM PERMEASE PROTEIN DPPB-RELATED"/>
    <property type="match status" value="1"/>
</dbReference>
<comment type="caution">
    <text evidence="9">The sequence shown here is derived from an EMBL/GenBank/DDBJ whole genome shotgun (WGS) entry which is preliminary data.</text>
</comment>
<evidence type="ECO:0000256" key="2">
    <source>
        <dbReference type="ARBA" id="ARBA00022448"/>
    </source>
</evidence>
<evidence type="ECO:0000256" key="3">
    <source>
        <dbReference type="ARBA" id="ARBA00022475"/>
    </source>
</evidence>